<sequence length="307" mass="34590">MSGKRLLLCGVCCVDIVNYVQSFPEEDTDNRGVDQLITLGGNATNSGSVLAQLNDSTDLFMAVPTQNILFNNLVEKAGINLTRCVHRPTEDVPVSTVICNYELGTRTILHYEGDLEEPSAIEFKEIFDEIDDYGIIHFEAKSGRQYDQVVQIMDYIKKKRGYKRYPLISVELEIRVPDKWVTEFVKRADIVFVSKDFAQWRGWKSMFEALEMMEKTYDCKNTIIVCPWGEKGACAKNTKQNHLVDTPAYPPEHVLDTLGAGDTFIAAFLHFLNHGFDLETVLTFAAKIAGRKVGQHGVLNLDLKGIL</sequence>
<evidence type="ECO:0000256" key="3">
    <source>
        <dbReference type="SAM" id="SignalP"/>
    </source>
</evidence>
<keyword evidence="2" id="KW-0418">Kinase</keyword>
<organism evidence="5 6">
    <name type="scientific">Bursaphelenchus xylophilus</name>
    <name type="common">Pinewood nematode worm</name>
    <name type="synonym">Aphelenchoides xylophilus</name>
    <dbReference type="NCBI Taxonomy" id="6326"/>
    <lineage>
        <taxon>Eukaryota</taxon>
        <taxon>Metazoa</taxon>
        <taxon>Ecdysozoa</taxon>
        <taxon>Nematoda</taxon>
        <taxon>Chromadorea</taxon>
        <taxon>Rhabditida</taxon>
        <taxon>Tylenchina</taxon>
        <taxon>Tylenchomorpha</taxon>
        <taxon>Aphelenchoidea</taxon>
        <taxon>Aphelenchoididae</taxon>
        <taxon>Bursaphelenchus</taxon>
    </lineage>
</organism>
<feature type="chain" id="PRO_5009304334" evidence="3">
    <location>
        <begin position="23"/>
        <end position="307"/>
    </location>
</feature>
<protein>
    <submittedName>
        <fullName evidence="6">PfkB domain-containing protein</fullName>
    </submittedName>
</protein>
<dbReference type="Proteomes" id="UP000095284">
    <property type="component" value="Unplaced"/>
</dbReference>
<dbReference type="WBParaSite" id="BXY_0106000.1">
    <property type="protein sequence ID" value="BXY_0106000.1"/>
    <property type="gene ID" value="BXY_0106000"/>
</dbReference>
<dbReference type="InterPro" id="IPR011611">
    <property type="entry name" value="PfkB_dom"/>
</dbReference>
<evidence type="ECO:0000313" key="6">
    <source>
        <dbReference type="WBParaSite" id="BXY_0106000.1"/>
    </source>
</evidence>
<reference evidence="6" key="1">
    <citation type="submission" date="2016-11" db="UniProtKB">
        <authorList>
            <consortium name="WormBaseParasite"/>
        </authorList>
    </citation>
    <scope>IDENTIFICATION</scope>
</reference>
<dbReference type="GO" id="GO:0006796">
    <property type="term" value="P:phosphate-containing compound metabolic process"/>
    <property type="evidence" value="ECO:0007669"/>
    <property type="project" value="UniProtKB-ARBA"/>
</dbReference>
<dbReference type="PANTHER" id="PTHR42774:SF3">
    <property type="entry name" value="KETOHEXOKINASE"/>
    <property type="match status" value="1"/>
</dbReference>
<evidence type="ECO:0000313" key="5">
    <source>
        <dbReference type="Proteomes" id="UP000095284"/>
    </source>
</evidence>
<name>A0A1I7RK28_BURXY</name>
<evidence type="ECO:0000259" key="4">
    <source>
        <dbReference type="Pfam" id="PF00294"/>
    </source>
</evidence>
<dbReference type="AlphaFoldDB" id="A0A1I7RK28"/>
<feature type="domain" description="Carbohydrate kinase PfkB" evidence="4">
    <location>
        <begin position="11"/>
        <end position="299"/>
    </location>
</feature>
<keyword evidence="3" id="KW-0732">Signal</keyword>
<feature type="signal peptide" evidence="3">
    <location>
        <begin position="1"/>
        <end position="22"/>
    </location>
</feature>
<dbReference type="PROSITE" id="PS00584">
    <property type="entry name" value="PFKB_KINASES_2"/>
    <property type="match status" value="1"/>
</dbReference>
<accession>A0A1I7RK28</accession>
<dbReference type="SUPFAM" id="SSF53613">
    <property type="entry name" value="Ribokinase-like"/>
    <property type="match status" value="1"/>
</dbReference>
<dbReference type="GO" id="GO:0016301">
    <property type="term" value="F:kinase activity"/>
    <property type="evidence" value="ECO:0007669"/>
    <property type="project" value="UniProtKB-KW"/>
</dbReference>
<dbReference type="eggNOG" id="KOG2947">
    <property type="taxonomic scope" value="Eukaryota"/>
</dbReference>
<dbReference type="Gene3D" id="3.40.1190.20">
    <property type="match status" value="1"/>
</dbReference>
<dbReference type="InterPro" id="IPR029056">
    <property type="entry name" value="Ribokinase-like"/>
</dbReference>
<keyword evidence="1" id="KW-0808">Transferase</keyword>
<dbReference type="InterPro" id="IPR002173">
    <property type="entry name" value="Carboh/pur_kinase_PfkB_CS"/>
</dbReference>
<evidence type="ECO:0000256" key="2">
    <source>
        <dbReference type="ARBA" id="ARBA00022777"/>
    </source>
</evidence>
<proteinExistence type="predicted"/>
<evidence type="ECO:0000256" key="1">
    <source>
        <dbReference type="ARBA" id="ARBA00022679"/>
    </source>
</evidence>
<dbReference type="PANTHER" id="PTHR42774">
    <property type="entry name" value="PHOSPHOTRANSFERASE SYSTEM TRANSPORT PROTEIN"/>
    <property type="match status" value="1"/>
</dbReference>
<dbReference type="Pfam" id="PF00294">
    <property type="entry name" value="PfkB"/>
    <property type="match status" value="1"/>
</dbReference>
<dbReference type="InterPro" id="IPR052562">
    <property type="entry name" value="Ketohexokinase-related"/>
</dbReference>